<protein>
    <recommendedName>
        <fullName evidence="4">VanZ family protein</fullName>
    </recommendedName>
</protein>
<evidence type="ECO:0008006" key="4">
    <source>
        <dbReference type="Google" id="ProtNLM"/>
    </source>
</evidence>
<reference evidence="2" key="1">
    <citation type="submission" date="2017-08" db="EMBL/GenBank/DDBJ databases">
        <authorList>
            <person name="Imhoff J.F."/>
            <person name="Rahn T."/>
            <person name="Kuenzel S."/>
            <person name="Neulinger S.C."/>
        </authorList>
    </citation>
    <scope>NUCLEOTIDE SEQUENCE</scope>
    <source>
        <strain evidence="2">DSM 11080</strain>
    </source>
</reference>
<dbReference type="PANTHER" id="PTHR28008">
    <property type="entry name" value="DOMAIN PROTEIN, PUTATIVE (AFU_ORTHOLOGUE AFUA_3G10980)-RELATED"/>
    <property type="match status" value="1"/>
</dbReference>
<dbReference type="EMBL" id="NRSJ01000064">
    <property type="protein sequence ID" value="MBK1707113.1"/>
    <property type="molecule type" value="Genomic_DNA"/>
</dbReference>
<feature type="transmembrane region" description="Helical" evidence="1">
    <location>
        <begin position="21"/>
        <end position="38"/>
    </location>
</feature>
<evidence type="ECO:0000256" key="1">
    <source>
        <dbReference type="SAM" id="Phobius"/>
    </source>
</evidence>
<reference evidence="2" key="2">
    <citation type="journal article" date="2020" name="Microorganisms">
        <title>Osmotic Adaptation and Compatible Solute Biosynthesis of Phototrophic Bacteria as Revealed from Genome Analyses.</title>
        <authorList>
            <person name="Imhoff J.F."/>
            <person name="Rahn T."/>
            <person name="Kunzel S."/>
            <person name="Keller A."/>
            <person name="Neulinger S.C."/>
        </authorList>
    </citation>
    <scope>NUCLEOTIDE SEQUENCE</scope>
    <source>
        <strain evidence="2">DSM 11080</strain>
    </source>
</reference>
<organism evidence="2 3">
    <name type="scientific">Halochromatium glycolicum</name>
    <dbReference type="NCBI Taxonomy" id="85075"/>
    <lineage>
        <taxon>Bacteria</taxon>
        <taxon>Pseudomonadati</taxon>
        <taxon>Pseudomonadota</taxon>
        <taxon>Gammaproteobacteria</taxon>
        <taxon>Chromatiales</taxon>
        <taxon>Chromatiaceae</taxon>
        <taxon>Halochromatium</taxon>
    </lineage>
</organism>
<gene>
    <name evidence="2" type="ORF">CKO40_21905</name>
</gene>
<accession>A0AAJ0U8F1</accession>
<name>A0AAJ0U8F1_9GAMM</name>
<keyword evidence="1" id="KW-0472">Membrane</keyword>
<feature type="transmembrane region" description="Helical" evidence="1">
    <location>
        <begin position="50"/>
        <end position="67"/>
    </location>
</feature>
<feature type="transmembrane region" description="Helical" evidence="1">
    <location>
        <begin position="74"/>
        <end position="95"/>
    </location>
</feature>
<dbReference type="RefSeq" id="WP_200348590.1">
    <property type="nucleotide sequence ID" value="NZ_NRSJ01000064.1"/>
</dbReference>
<comment type="caution">
    <text evidence="2">The sequence shown here is derived from an EMBL/GenBank/DDBJ whole genome shotgun (WGS) entry which is preliminary data.</text>
</comment>
<dbReference type="Proteomes" id="UP001296776">
    <property type="component" value="Unassembled WGS sequence"/>
</dbReference>
<dbReference type="AlphaFoldDB" id="A0AAJ0U8F1"/>
<dbReference type="NCBIfam" id="NF037970">
    <property type="entry name" value="vanZ_1"/>
    <property type="match status" value="1"/>
</dbReference>
<proteinExistence type="predicted"/>
<sequence>MARQGILDADQLQGLIRRLSQVAFWSCVLVVAYLAFLPSEDAPGLTWDKANHLLAFAVMTALAAFGWPTRRSAFSLWVPLLGYGLLIEIIQHVLPTREFSLLDWAADGLGILAALGLIALWRQWRSRYHSSAKPSTR</sequence>
<keyword evidence="3" id="KW-1185">Reference proteome</keyword>
<keyword evidence="1" id="KW-1133">Transmembrane helix</keyword>
<feature type="transmembrane region" description="Helical" evidence="1">
    <location>
        <begin position="101"/>
        <end position="121"/>
    </location>
</feature>
<dbReference type="PANTHER" id="PTHR28008:SF1">
    <property type="entry name" value="DOMAIN PROTEIN, PUTATIVE (AFU_ORTHOLOGUE AFUA_3G10980)-RELATED"/>
    <property type="match status" value="1"/>
</dbReference>
<evidence type="ECO:0000313" key="3">
    <source>
        <dbReference type="Proteomes" id="UP001296776"/>
    </source>
</evidence>
<evidence type="ECO:0000313" key="2">
    <source>
        <dbReference type="EMBL" id="MBK1707113.1"/>
    </source>
</evidence>
<keyword evidence="1" id="KW-0812">Transmembrane</keyword>